<dbReference type="AlphaFoldDB" id="A0A518ELE8"/>
<dbReference type="Pfam" id="PF13671">
    <property type="entry name" value="AAA_33"/>
    <property type="match status" value="1"/>
</dbReference>
<evidence type="ECO:0000256" key="1">
    <source>
        <dbReference type="SAM" id="MobiDB-lite"/>
    </source>
</evidence>
<evidence type="ECO:0000313" key="3">
    <source>
        <dbReference type="EMBL" id="QDV04908.1"/>
    </source>
</evidence>
<accession>A0A518ELE8</accession>
<dbReference type="Pfam" id="PF01636">
    <property type="entry name" value="APH"/>
    <property type="match status" value="1"/>
</dbReference>
<dbReference type="InterPro" id="IPR052732">
    <property type="entry name" value="Cell-binding_unc_protein"/>
</dbReference>
<name>A0A518ELE8_9BACT</name>
<keyword evidence="4" id="KW-1185">Reference proteome</keyword>
<dbReference type="SUPFAM" id="SSF52540">
    <property type="entry name" value="P-loop containing nucleoside triphosphate hydrolases"/>
    <property type="match status" value="1"/>
</dbReference>
<sequence>MAQPASSAGNLAGSAARSSRKLRWRAARATVHDVNTDELLKGLREPGCYPGDAETVEIIQTHLSIVCLAGDRVYKLKKAITLPFVDFAPLKARRKACRDEVRLNRRLCPQMYLGTSAVRMEDGQLQIAELGDDEGPGDLDVAVVMARLPQGRMLDELAAAGTVTDDEIRELARVVAAFHRDADGGAEVRELGAPDKLIGFADANFEELQEIADHGLPQELLAELRGASGRAFARILPELRERAASGRVVDGHGDLHTRNVCMTDPATIYDCIEFEPAFRCGDVVTEVAFLAMDLRHRGAAELARTFVDAYVDHSGDARLPVLLPQLCSYRAMIRGKVAALTATEKEVSDGVREAARRSARRHLILACTCTIESQGPWWLLVSGPPASGKSSLCRELRDVSQWPHLATDVVRKGLAGLEPTEHASAEHYSAAFSEQTYGELLRLAAASTESGRPCVLLDGNFPTPEHRARAADAARSAGARLAILHVDIDAETAARRARDRRQEPGNVSDADPSIARTLHASYLPPTPGEVDELLEFDGTKAVSVLCEAALAGLLARTD</sequence>
<evidence type="ECO:0000313" key="4">
    <source>
        <dbReference type="Proteomes" id="UP000320390"/>
    </source>
</evidence>
<dbReference type="Gene3D" id="3.40.50.300">
    <property type="entry name" value="P-loop containing nucleotide triphosphate hydrolases"/>
    <property type="match status" value="1"/>
</dbReference>
<protein>
    <submittedName>
        <fullName evidence="3">Zeta toxin</fullName>
    </submittedName>
</protein>
<dbReference type="InterPro" id="IPR011009">
    <property type="entry name" value="Kinase-like_dom_sf"/>
</dbReference>
<dbReference type="InterPro" id="IPR027417">
    <property type="entry name" value="P-loop_NTPase"/>
</dbReference>
<dbReference type="EMBL" id="CP036434">
    <property type="protein sequence ID" value="QDV04908.1"/>
    <property type="molecule type" value="Genomic_DNA"/>
</dbReference>
<gene>
    <name evidence="3" type="ORF">Poly30_04020</name>
</gene>
<evidence type="ECO:0000259" key="2">
    <source>
        <dbReference type="Pfam" id="PF01636"/>
    </source>
</evidence>
<dbReference type="PANTHER" id="PTHR43883">
    <property type="entry name" value="SLR0207 PROTEIN"/>
    <property type="match status" value="1"/>
</dbReference>
<reference evidence="3 4" key="1">
    <citation type="submission" date="2019-02" db="EMBL/GenBank/DDBJ databases">
        <title>Deep-cultivation of Planctomycetes and their phenomic and genomic characterization uncovers novel biology.</title>
        <authorList>
            <person name="Wiegand S."/>
            <person name="Jogler M."/>
            <person name="Boedeker C."/>
            <person name="Pinto D."/>
            <person name="Vollmers J."/>
            <person name="Rivas-Marin E."/>
            <person name="Kohn T."/>
            <person name="Peeters S.H."/>
            <person name="Heuer A."/>
            <person name="Rast P."/>
            <person name="Oberbeckmann S."/>
            <person name="Bunk B."/>
            <person name="Jeske O."/>
            <person name="Meyerdierks A."/>
            <person name="Storesund J.E."/>
            <person name="Kallscheuer N."/>
            <person name="Luecker S."/>
            <person name="Lage O.M."/>
            <person name="Pohl T."/>
            <person name="Merkel B.J."/>
            <person name="Hornburger P."/>
            <person name="Mueller R.-W."/>
            <person name="Bruemmer F."/>
            <person name="Labrenz M."/>
            <person name="Spormann A.M."/>
            <person name="Op den Camp H."/>
            <person name="Overmann J."/>
            <person name="Amann R."/>
            <person name="Jetten M.S.M."/>
            <person name="Mascher T."/>
            <person name="Medema M.H."/>
            <person name="Devos D.P."/>
            <person name="Kaster A.-K."/>
            <person name="Ovreas L."/>
            <person name="Rohde M."/>
            <person name="Galperin M.Y."/>
            <person name="Jogler C."/>
        </authorList>
    </citation>
    <scope>NUCLEOTIDE SEQUENCE [LARGE SCALE GENOMIC DNA]</scope>
    <source>
        <strain evidence="3 4">Poly30</strain>
    </source>
</reference>
<dbReference type="PANTHER" id="PTHR43883:SF1">
    <property type="entry name" value="GLUCONOKINASE"/>
    <property type="match status" value="1"/>
</dbReference>
<feature type="region of interest" description="Disordered" evidence="1">
    <location>
        <begin position="494"/>
        <end position="514"/>
    </location>
</feature>
<feature type="domain" description="Aminoglycoside phosphotransferase" evidence="2">
    <location>
        <begin position="94"/>
        <end position="311"/>
    </location>
</feature>
<dbReference type="SUPFAM" id="SSF56112">
    <property type="entry name" value="Protein kinase-like (PK-like)"/>
    <property type="match status" value="1"/>
</dbReference>
<proteinExistence type="predicted"/>
<feature type="compositionally biased region" description="Basic and acidic residues" evidence="1">
    <location>
        <begin position="494"/>
        <end position="503"/>
    </location>
</feature>
<dbReference type="InterPro" id="IPR002575">
    <property type="entry name" value="Aminoglycoside_PTrfase"/>
</dbReference>
<organism evidence="3 4">
    <name type="scientific">Saltatorellus ferox</name>
    <dbReference type="NCBI Taxonomy" id="2528018"/>
    <lineage>
        <taxon>Bacteria</taxon>
        <taxon>Pseudomonadati</taxon>
        <taxon>Planctomycetota</taxon>
        <taxon>Planctomycetia</taxon>
        <taxon>Planctomycetia incertae sedis</taxon>
        <taxon>Saltatorellus</taxon>
    </lineage>
</organism>
<dbReference type="Proteomes" id="UP000320390">
    <property type="component" value="Chromosome"/>
</dbReference>